<name>A0A1Z5HQC8_9FIRM</name>
<dbReference type="EMBL" id="BDGJ01000018">
    <property type="protein sequence ID" value="GAW91480.1"/>
    <property type="molecule type" value="Genomic_DNA"/>
</dbReference>
<dbReference type="Gene3D" id="3.90.1150.60">
    <property type="entry name" value="Methioning gamme-lyase, C-terminal domain"/>
    <property type="match status" value="1"/>
</dbReference>
<organism evidence="1 2">
    <name type="scientific">Calderihabitans maritimus</name>
    <dbReference type="NCBI Taxonomy" id="1246530"/>
    <lineage>
        <taxon>Bacteria</taxon>
        <taxon>Bacillati</taxon>
        <taxon>Bacillota</taxon>
        <taxon>Clostridia</taxon>
        <taxon>Neomoorellales</taxon>
        <taxon>Calderihabitantaceae</taxon>
        <taxon>Calderihabitans</taxon>
    </lineage>
</organism>
<dbReference type="Pfam" id="PF06838">
    <property type="entry name" value="Met_gamma_lyase"/>
    <property type="match status" value="1"/>
</dbReference>
<accession>A0A1Z5HQC8</accession>
<dbReference type="Proteomes" id="UP000197032">
    <property type="component" value="Unassembled WGS sequence"/>
</dbReference>
<evidence type="ECO:0000313" key="1">
    <source>
        <dbReference type="EMBL" id="GAW91480.1"/>
    </source>
</evidence>
<protein>
    <submittedName>
        <fullName evidence="1">Aluminum resistance family protein</fullName>
    </submittedName>
</protein>
<reference evidence="2" key="1">
    <citation type="journal article" date="2017" name="Appl. Environ. Microbiol.">
        <title>Genomic analysis of Calderihabitans maritimus KKC1, a thermophilic hydrogenogenic carboxydotrophic bacterium isolated from marine sediment.</title>
        <authorList>
            <person name="Omae K."/>
            <person name="Yoneda Y."/>
            <person name="Fukuyama Y."/>
            <person name="Yoshida T."/>
            <person name="Sako Y."/>
        </authorList>
    </citation>
    <scope>NUCLEOTIDE SEQUENCE [LARGE SCALE GENOMIC DNA]</scope>
    <source>
        <strain evidence="2">KKC1</strain>
    </source>
</reference>
<dbReference type="RefSeq" id="WP_088553005.1">
    <property type="nucleotide sequence ID" value="NZ_BDGJ01000018.1"/>
</dbReference>
<keyword evidence="2" id="KW-1185">Reference proteome</keyword>
<dbReference type="Gene3D" id="3.40.640.10">
    <property type="entry name" value="Type I PLP-dependent aspartate aminotransferase-like (Major domain)"/>
    <property type="match status" value="1"/>
</dbReference>
<dbReference type="OrthoDB" id="9764766at2"/>
<dbReference type="PANTHER" id="PTHR46658">
    <property type="entry name" value="CYS OR MET METABOLISM PYRIDOXAL-PHOSPHATE-DEPENDENT ENZYME"/>
    <property type="match status" value="1"/>
</dbReference>
<proteinExistence type="predicted"/>
<dbReference type="InterPro" id="IPR009651">
    <property type="entry name" value="Met_g_lyase_put"/>
</dbReference>
<comment type="caution">
    <text evidence="1">The sequence shown here is derived from an EMBL/GenBank/DDBJ whole genome shotgun (WGS) entry which is preliminary data.</text>
</comment>
<evidence type="ECO:0000313" key="2">
    <source>
        <dbReference type="Proteomes" id="UP000197032"/>
    </source>
</evidence>
<sequence>MDLNLLHDEYGVDTDLLDLALEVEEEITPEWKHLKKIASVNHLKVLTAFKQLQVSSHHLLGSTGYGYGDVGRETLDALYAKVFRAEKALVRGHFVSGTHAISSCLFGVLRPGDELLSVTGTPYDTLQKVIGLKGNVKGTLRDWGIIYKQVDLTPGGEPDYPAIAQAINKNTRVVALQRSAGYQWRKALDIDTIAQIIRQVKTINSELICFVDNCYGEFVEEREPSEVGADLVAGSLIKNPGGGLAPTGGYVVGRADLIEQVAAALTAPGLGSDVGATLDMNRVLFQGLFLAPLVVREALKSAVFAARLFSRLGYEVLPAYNSPRADIVQGVLLGDREKVRLFCQGIQEASPVDARVTPVPWNMPGYQDEVIMAGGTFIQGSSIELSADAPMRPPYAVYVQGGLSFDYAKIALLCAAQKIRQTKG</sequence>
<dbReference type="SUPFAM" id="SSF53383">
    <property type="entry name" value="PLP-dependent transferases"/>
    <property type="match status" value="1"/>
</dbReference>
<dbReference type="PANTHER" id="PTHR46658:SF1">
    <property type="entry name" value="CYS OR MET METABOLISM PYRIDOXAL-PHOSPHATE-DEPENDENT ENZYME"/>
    <property type="match status" value="1"/>
</dbReference>
<gene>
    <name evidence="1" type="ORF">KKC1_06420</name>
</gene>
<dbReference type="AlphaFoldDB" id="A0A1Z5HQC8"/>
<dbReference type="InterPro" id="IPR015421">
    <property type="entry name" value="PyrdxlP-dep_Trfase_major"/>
</dbReference>
<dbReference type="InterPro" id="IPR015424">
    <property type="entry name" value="PyrdxlP-dep_Trfase"/>
</dbReference>